<feature type="compositionally biased region" description="Polar residues" evidence="1">
    <location>
        <begin position="157"/>
        <end position="170"/>
    </location>
</feature>
<reference evidence="3 5" key="1">
    <citation type="submission" date="2018-12" db="EMBL/GenBank/DDBJ databases">
        <title>Venturia inaequalis Genome Resource.</title>
        <authorList>
            <person name="Lichtner F.J."/>
        </authorList>
    </citation>
    <scope>NUCLEOTIDE SEQUENCE [LARGE SCALE GENOMIC DNA]</scope>
    <source>
        <strain evidence="3 5">120213</strain>
        <strain evidence="2">Bline_iso_100314</strain>
        <strain evidence="4 6">DMI_063113</strain>
    </source>
</reference>
<dbReference type="EMBL" id="WNWQ01000886">
    <property type="protein sequence ID" value="KAE9963176.1"/>
    <property type="molecule type" value="Genomic_DNA"/>
</dbReference>
<evidence type="ECO:0000256" key="1">
    <source>
        <dbReference type="SAM" id="MobiDB-lite"/>
    </source>
</evidence>
<dbReference type="OrthoDB" id="3641178at2759"/>
<evidence type="ECO:0000313" key="2">
    <source>
        <dbReference type="EMBL" id="KAE9963176.1"/>
    </source>
</evidence>
<feature type="region of interest" description="Disordered" evidence="1">
    <location>
        <begin position="121"/>
        <end position="173"/>
    </location>
</feature>
<keyword evidence="6" id="KW-1185">Reference proteome</keyword>
<proteinExistence type="predicted"/>
<dbReference type="Proteomes" id="UP000447873">
    <property type="component" value="Unassembled WGS sequence"/>
</dbReference>
<name>A0A8H3Z2Q3_VENIN</name>
<dbReference type="AlphaFoldDB" id="A0A8H3Z2Q3"/>
<accession>A0A8H3Z2Q3</accession>
<gene>
    <name evidence="2" type="ORF">BLS_009560</name>
    <name evidence="4" type="ORF">EG327_000447</name>
    <name evidence="3" type="ORF">EG328_001432</name>
</gene>
<dbReference type="EMBL" id="WNWS01000134">
    <property type="protein sequence ID" value="KAE9978522.1"/>
    <property type="molecule type" value="Genomic_DNA"/>
</dbReference>
<protein>
    <submittedName>
        <fullName evidence="3">Uncharacterized protein</fullName>
    </submittedName>
</protein>
<comment type="caution">
    <text evidence="3">The sequence shown here is derived from an EMBL/GenBank/DDBJ whole genome shotgun (WGS) entry which is preliminary data.</text>
</comment>
<dbReference type="Proteomes" id="UP000433883">
    <property type="component" value="Unassembled WGS sequence"/>
</dbReference>
<dbReference type="EMBL" id="WNWR01000109">
    <property type="protein sequence ID" value="KAE9991090.1"/>
    <property type="molecule type" value="Genomic_DNA"/>
</dbReference>
<evidence type="ECO:0000313" key="4">
    <source>
        <dbReference type="EMBL" id="KAE9991090.1"/>
    </source>
</evidence>
<dbReference type="Proteomes" id="UP000490939">
    <property type="component" value="Unassembled WGS sequence"/>
</dbReference>
<feature type="compositionally biased region" description="Acidic residues" evidence="1">
    <location>
        <begin position="123"/>
        <end position="134"/>
    </location>
</feature>
<evidence type="ECO:0000313" key="3">
    <source>
        <dbReference type="EMBL" id="KAE9978522.1"/>
    </source>
</evidence>
<evidence type="ECO:0000313" key="6">
    <source>
        <dbReference type="Proteomes" id="UP000490939"/>
    </source>
</evidence>
<sequence>MATAFRPLPPLPTSFASLHDIDYKHTLQSVKLLYLRRQYKQCATLCEKHLADLGGKLHPLYQVYLNFFAGLACDTQARSMSTRSPLLPGILDDSEQFFLRAQQVLPTALSRNESKTLHSILEHEEETPSSDVDDNSPRNSLNSQFSTTSPSTAATSVSGYQDEGSSSCESSPMKRMSPLFVRKYKALPETPTKTLVDSTSLFSLATSSMLTSTPCSPYSPPRIAKFNSLKPASSPSGDEHSSAPEHDQIYEYNEAILFFNTRISRHVTSLQHFRRAIEAAHEIRRPTTRDGNGKLEMSLEEQMERIVKGRASGWRRERFNPRRYEELCEVALAEL</sequence>
<organism evidence="3 5">
    <name type="scientific">Venturia inaequalis</name>
    <name type="common">Apple scab fungus</name>
    <dbReference type="NCBI Taxonomy" id="5025"/>
    <lineage>
        <taxon>Eukaryota</taxon>
        <taxon>Fungi</taxon>
        <taxon>Dikarya</taxon>
        <taxon>Ascomycota</taxon>
        <taxon>Pezizomycotina</taxon>
        <taxon>Dothideomycetes</taxon>
        <taxon>Pleosporomycetidae</taxon>
        <taxon>Venturiales</taxon>
        <taxon>Venturiaceae</taxon>
        <taxon>Venturia</taxon>
    </lineage>
</organism>
<evidence type="ECO:0000313" key="5">
    <source>
        <dbReference type="Proteomes" id="UP000447873"/>
    </source>
</evidence>
<feature type="compositionally biased region" description="Low complexity" evidence="1">
    <location>
        <begin position="146"/>
        <end position="156"/>
    </location>
</feature>